<feature type="compositionally biased region" description="Low complexity" evidence="1">
    <location>
        <begin position="310"/>
        <end position="321"/>
    </location>
</feature>
<dbReference type="RefSeq" id="WP_349299508.1">
    <property type="nucleotide sequence ID" value="NZ_JBEDNQ010000007.1"/>
</dbReference>
<feature type="compositionally biased region" description="Gly residues" evidence="1">
    <location>
        <begin position="246"/>
        <end position="266"/>
    </location>
</feature>
<reference evidence="3 4" key="1">
    <citation type="submission" date="2024-03" db="EMBL/GenBank/DDBJ databases">
        <title>Draft genome sequence of Pseudonocardia nematodicida JCM 31783.</title>
        <authorList>
            <person name="Butdee W."/>
            <person name="Duangmal K."/>
        </authorList>
    </citation>
    <scope>NUCLEOTIDE SEQUENCE [LARGE SCALE GENOMIC DNA]</scope>
    <source>
        <strain evidence="3 4">JCM 31783</strain>
    </source>
</reference>
<accession>A0ABV1KDA9</accession>
<dbReference type="EMBL" id="JBEDNQ010000007">
    <property type="protein sequence ID" value="MEQ3552445.1"/>
    <property type="molecule type" value="Genomic_DNA"/>
</dbReference>
<protein>
    <recommendedName>
        <fullName evidence="5">GAF domain-containing protein</fullName>
    </recommendedName>
</protein>
<comment type="caution">
    <text evidence="3">The sequence shown here is derived from an EMBL/GenBank/DDBJ whole genome shotgun (WGS) entry which is preliminary data.</text>
</comment>
<organism evidence="3 4">
    <name type="scientific">Pseudonocardia nematodicida</name>
    <dbReference type="NCBI Taxonomy" id="1206997"/>
    <lineage>
        <taxon>Bacteria</taxon>
        <taxon>Bacillati</taxon>
        <taxon>Actinomycetota</taxon>
        <taxon>Actinomycetes</taxon>
        <taxon>Pseudonocardiales</taxon>
        <taxon>Pseudonocardiaceae</taxon>
        <taxon>Pseudonocardia</taxon>
    </lineage>
</organism>
<name>A0ABV1KDA9_9PSEU</name>
<gene>
    <name evidence="3" type="ORF">WIS52_18380</name>
</gene>
<evidence type="ECO:0008006" key="5">
    <source>
        <dbReference type="Google" id="ProtNLM"/>
    </source>
</evidence>
<feature type="region of interest" description="Disordered" evidence="1">
    <location>
        <begin position="199"/>
        <end position="372"/>
    </location>
</feature>
<feature type="compositionally biased region" description="Basic and acidic residues" evidence="1">
    <location>
        <begin position="214"/>
        <end position="238"/>
    </location>
</feature>
<dbReference type="Gene3D" id="3.30.450.40">
    <property type="match status" value="1"/>
</dbReference>
<keyword evidence="2" id="KW-0472">Membrane</keyword>
<evidence type="ECO:0000313" key="3">
    <source>
        <dbReference type="EMBL" id="MEQ3552445.1"/>
    </source>
</evidence>
<proteinExistence type="predicted"/>
<feature type="transmembrane region" description="Helical" evidence="2">
    <location>
        <begin position="39"/>
        <end position="63"/>
    </location>
</feature>
<sequence>MAASLWTSGLPGRPAPDPAPALVRVALQAGATSVAHVDVAAMLSGICVAVVPAAGVAGAVLMLREPADPRDPEARRVFGSDTAALRLGDLQRRADAGPGPAAERGERMLLTPDLTRSGPPELAAAAADCGLVRSMVVPVVIAGRTAGALQVLARGLHGGAAREETLTDDLAAALAPVVTALAARLSDVREIARLDRIATRPTPPVEGRWPGHRQGREDIPAHDTPVHDSPAHDTQDHVRTRHNGSGPSGPGRNGSGHDGSVHGGPPNGRPAVGHSAHGRPADGGPRNGRRGDGGPVNGSPWTGTAWTGIPEPAGPGRSGPAGRDRDTPGTDGPAPERGAPEGTALIPAARRGGGPPTGPQVPAPRRARHRRN</sequence>
<keyword evidence="2" id="KW-1133">Transmembrane helix</keyword>
<evidence type="ECO:0000256" key="1">
    <source>
        <dbReference type="SAM" id="MobiDB-lite"/>
    </source>
</evidence>
<evidence type="ECO:0000256" key="2">
    <source>
        <dbReference type="SAM" id="Phobius"/>
    </source>
</evidence>
<dbReference type="InterPro" id="IPR029016">
    <property type="entry name" value="GAF-like_dom_sf"/>
</dbReference>
<keyword evidence="2" id="KW-0812">Transmembrane</keyword>
<keyword evidence="4" id="KW-1185">Reference proteome</keyword>
<dbReference type="Proteomes" id="UP001494902">
    <property type="component" value="Unassembled WGS sequence"/>
</dbReference>
<evidence type="ECO:0000313" key="4">
    <source>
        <dbReference type="Proteomes" id="UP001494902"/>
    </source>
</evidence>